<feature type="region of interest" description="Disordered" evidence="1">
    <location>
        <begin position="58"/>
        <end position="97"/>
    </location>
</feature>
<evidence type="ECO:0000256" key="1">
    <source>
        <dbReference type="SAM" id="MobiDB-lite"/>
    </source>
</evidence>
<evidence type="ECO:0000313" key="2">
    <source>
        <dbReference type="EMBL" id="OWZ06498.1"/>
    </source>
</evidence>
<organism evidence="2 3">
    <name type="scientific">Phytophthora megakarya</name>
    <dbReference type="NCBI Taxonomy" id="4795"/>
    <lineage>
        <taxon>Eukaryota</taxon>
        <taxon>Sar</taxon>
        <taxon>Stramenopiles</taxon>
        <taxon>Oomycota</taxon>
        <taxon>Peronosporomycetes</taxon>
        <taxon>Peronosporales</taxon>
        <taxon>Peronosporaceae</taxon>
        <taxon>Phytophthora</taxon>
    </lineage>
</organism>
<gene>
    <name evidence="2" type="ORF">PHMEG_00021239</name>
</gene>
<protein>
    <submittedName>
        <fullName evidence="2">Uncharacterized protein</fullName>
    </submittedName>
</protein>
<dbReference type="EMBL" id="NBNE01003935">
    <property type="protein sequence ID" value="OWZ06498.1"/>
    <property type="molecule type" value="Genomic_DNA"/>
</dbReference>
<name>A0A225VNM3_9STRA</name>
<proteinExistence type="predicted"/>
<accession>A0A225VNM3</accession>
<evidence type="ECO:0000313" key="3">
    <source>
        <dbReference type="Proteomes" id="UP000198211"/>
    </source>
</evidence>
<reference evidence="3" key="1">
    <citation type="submission" date="2017-03" db="EMBL/GenBank/DDBJ databases">
        <title>Phytopthora megakarya and P. palmivora, two closely related causual agents of cacao black pod achieved similar genome size and gene model numbers by different mechanisms.</title>
        <authorList>
            <person name="Ali S."/>
            <person name="Shao J."/>
            <person name="Larry D.J."/>
            <person name="Kronmiller B."/>
            <person name="Shen D."/>
            <person name="Strem M.D."/>
            <person name="Melnick R.L."/>
            <person name="Guiltinan M.J."/>
            <person name="Tyler B.M."/>
            <person name="Meinhardt L.W."/>
            <person name="Bailey B.A."/>
        </authorList>
    </citation>
    <scope>NUCLEOTIDE SEQUENCE [LARGE SCALE GENOMIC DNA]</scope>
    <source>
        <strain evidence="3">zdho120</strain>
    </source>
</reference>
<keyword evidence="3" id="KW-1185">Reference proteome</keyword>
<dbReference type="AlphaFoldDB" id="A0A225VNM3"/>
<comment type="caution">
    <text evidence="2">The sequence shown here is derived from an EMBL/GenBank/DDBJ whole genome shotgun (WGS) entry which is preliminary data.</text>
</comment>
<sequence>MVKGHTGSDQVLGLESFNGQDYTMWRDKLLTHVQTLDQEYEQGLSEKVQPRAHVGMTTFFDGTPEKPQISVEGEGPKKRQGRGVGATNTGRGLGLGC</sequence>
<dbReference type="Proteomes" id="UP000198211">
    <property type="component" value="Unassembled WGS sequence"/>
</dbReference>
<dbReference type="OrthoDB" id="120779at2759"/>